<evidence type="ECO:0000256" key="3">
    <source>
        <dbReference type="ARBA" id="ARBA00022679"/>
    </source>
</evidence>
<dbReference type="EMBL" id="LAZR01000125">
    <property type="protein sequence ID" value="KKN88830.1"/>
    <property type="molecule type" value="Genomic_DNA"/>
</dbReference>
<comment type="similarity">
    <text evidence="1">Belongs to the N(4)/N(6)-methyltransferase family.</text>
</comment>
<evidence type="ECO:0000313" key="5">
    <source>
        <dbReference type="EMBL" id="KKN88830.1"/>
    </source>
</evidence>
<dbReference type="PRINTS" id="PR00508">
    <property type="entry name" value="S21N4MTFRASE"/>
</dbReference>
<dbReference type="InterPro" id="IPR002052">
    <property type="entry name" value="DNA_methylase_N6_adenine_CS"/>
</dbReference>
<dbReference type="PANTHER" id="PTHR13370">
    <property type="entry name" value="RNA METHYLASE-RELATED"/>
    <property type="match status" value="1"/>
</dbReference>
<keyword evidence="2" id="KW-0489">Methyltransferase</keyword>
<organism evidence="5">
    <name type="scientific">marine sediment metagenome</name>
    <dbReference type="NCBI Taxonomy" id="412755"/>
    <lineage>
        <taxon>unclassified sequences</taxon>
        <taxon>metagenomes</taxon>
        <taxon>ecological metagenomes</taxon>
    </lineage>
</organism>
<feature type="domain" description="DNA methylase N-4/N-6" evidence="4">
    <location>
        <begin position="18"/>
        <end position="238"/>
    </location>
</feature>
<accession>A0A0F9U6K9</accession>
<dbReference type="InterPro" id="IPR001091">
    <property type="entry name" value="RM_Methyltransferase"/>
</dbReference>
<protein>
    <recommendedName>
        <fullName evidence="4">DNA methylase N-4/N-6 domain-containing protein</fullName>
    </recommendedName>
</protein>
<dbReference type="SUPFAM" id="SSF53335">
    <property type="entry name" value="S-adenosyl-L-methionine-dependent methyltransferases"/>
    <property type="match status" value="1"/>
</dbReference>
<sequence>MHWGRWEDLLPKVTEGSVDLVLTDPPYGLGYVSNIPGSKNWNKSGESKSRFSKPIAGDEPEENAAIAWDDFFSECFRVLKDDSYCVLHANPPFLGQRWENIKRSGFTYKGTIAWNKRFAIGGDLKGAAKRDWEPIIYLAKGKPSLNPIDVKRKGELVERKRISEIEDWVFTLGSKEKCGHPTQKPVALAKQFLLWMTQEGATVLDPFAGSGTTLLAAQRTNRVGLGFEMDESFFEIAENRLKAEGEQG</sequence>
<dbReference type="PROSITE" id="PS00092">
    <property type="entry name" value="N6_MTASE"/>
    <property type="match status" value="1"/>
</dbReference>
<reference evidence="5" key="1">
    <citation type="journal article" date="2015" name="Nature">
        <title>Complex archaea that bridge the gap between prokaryotes and eukaryotes.</title>
        <authorList>
            <person name="Spang A."/>
            <person name="Saw J.H."/>
            <person name="Jorgensen S.L."/>
            <person name="Zaremba-Niedzwiedzka K."/>
            <person name="Martijn J."/>
            <person name="Lind A.E."/>
            <person name="van Eijk R."/>
            <person name="Schleper C."/>
            <person name="Guy L."/>
            <person name="Ettema T.J."/>
        </authorList>
    </citation>
    <scope>NUCLEOTIDE SEQUENCE</scope>
</reference>
<dbReference type="Gene3D" id="3.40.50.150">
    <property type="entry name" value="Vaccinia Virus protein VP39"/>
    <property type="match status" value="1"/>
</dbReference>
<evidence type="ECO:0000259" key="4">
    <source>
        <dbReference type="Pfam" id="PF01555"/>
    </source>
</evidence>
<keyword evidence="3" id="KW-0808">Transferase</keyword>
<dbReference type="GO" id="GO:0032259">
    <property type="term" value="P:methylation"/>
    <property type="evidence" value="ECO:0007669"/>
    <property type="project" value="UniProtKB-KW"/>
</dbReference>
<dbReference type="GO" id="GO:0005737">
    <property type="term" value="C:cytoplasm"/>
    <property type="evidence" value="ECO:0007669"/>
    <property type="project" value="TreeGrafter"/>
</dbReference>
<dbReference type="GO" id="GO:0008170">
    <property type="term" value="F:N-methyltransferase activity"/>
    <property type="evidence" value="ECO:0007669"/>
    <property type="project" value="InterPro"/>
</dbReference>
<evidence type="ECO:0000256" key="2">
    <source>
        <dbReference type="ARBA" id="ARBA00022603"/>
    </source>
</evidence>
<dbReference type="Pfam" id="PF01555">
    <property type="entry name" value="N6_N4_Mtase"/>
    <property type="match status" value="1"/>
</dbReference>
<comment type="caution">
    <text evidence="5">The sequence shown here is derived from an EMBL/GenBank/DDBJ whole genome shotgun (WGS) entry which is preliminary data.</text>
</comment>
<dbReference type="GO" id="GO:0003677">
    <property type="term" value="F:DNA binding"/>
    <property type="evidence" value="ECO:0007669"/>
    <property type="project" value="InterPro"/>
</dbReference>
<proteinExistence type="inferred from homology"/>
<dbReference type="InterPro" id="IPR002941">
    <property type="entry name" value="DNA_methylase_N4/N6"/>
</dbReference>
<gene>
    <name evidence="5" type="ORF">LCGC14_0244370</name>
</gene>
<evidence type="ECO:0000256" key="1">
    <source>
        <dbReference type="ARBA" id="ARBA00006594"/>
    </source>
</evidence>
<dbReference type="InterPro" id="IPR029063">
    <property type="entry name" value="SAM-dependent_MTases_sf"/>
</dbReference>
<dbReference type="PANTHER" id="PTHR13370:SF3">
    <property type="entry name" value="TRNA (GUANINE(10)-N2)-METHYLTRANSFERASE HOMOLOG"/>
    <property type="match status" value="1"/>
</dbReference>
<dbReference type="GO" id="GO:0009007">
    <property type="term" value="F:site-specific DNA-methyltransferase (adenine-specific) activity"/>
    <property type="evidence" value="ECO:0007669"/>
    <property type="project" value="TreeGrafter"/>
</dbReference>
<dbReference type="AlphaFoldDB" id="A0A0F9U6K9"/>
<name>A0A0F9U6K9_9ZZZZ</name>